<dbReference type="Proteomes" id="UP001500618">
    <property type="component" value="Unassembled WGS sequence"/>
</dbReference>
<keyword evidence="2" id="KW-0732">Signal</keyword>
<accession>A0ABN2FRI9</accession>
<evidence type="ECO:0000256" key="1">
    <source>
        <dbReference type="SAM" id="MobiDB-lite"/>
    </source>
</evidence>
<dbReference type="Pfam" id="PF14016">
    <property type="entry name" value="DUF4232"/>
    <property type="match status" value="1"/>
</dbReference>
<proteinExistence type="predicted"/>
<keyword evidence="5" id="KW-1185">Reference proteome</keyword>
<feature type="domain" description="DUF4232" evidence="3">
    <location>
        <begin position="84"/>
        <end position="213"/>
    </location>
</feature>
<dbReference type="InterPro" id="IPR025326">
    <property type="entry name" value="DUF4232"/>
</dbReference>
<organism evidence="4 5">
    <name type="scientific">Fodinicola feengrottensis</name>
    <dbReference type="NCBI Taxonomy" id="435914"/>
    <lineage>
        <taxon>Bacteria</taxon>
        <taxon>Bacillati</taxon>
        <taxon>Actinomycetota</taxon>
        <taxon>Actinomycetes</taxon>
        <taxon>Mycobacteriales</taxon>
        <taxon>Fodinicola</taxon>
    </lineage>
</organism>
<protein>
    <recommendedName>
        <fullName evidence="3">DUF4232 domain-containing protein</fullName>
    </recommendedName>
</protein>
<evidence type="ECO:0000313" key="4">
    <source>
        <dbReference type="EMBL" id="GAA1657527.1"/>
    </source>
</evidence>
<feature type="region of interest" description="Disordered" evidence="1">
    <location>
        <begin position="24"/>
        <end position="70"/>
    </location>
</feature>
<dbReference type="RefSeq" id="WP_344306497.1">
    <property type="nucleotide sequence ID" value="NZ_BAAANY010000001.1"/>
</dbReference>
<dbReference type="PROSITE" id="PS51257">
    <property type="entry name" value="PROKAR_LIPOPROTEIN"/>
    <property type="match status" value="1"/>
</dbReference>
<evidence type="ECO:0000313" key="5">
    <source>
        <dbReference type="Proteomes" id="UP001500618"/>
    </source>
</evidence>
<evidence type="ECO:0000259" key="3">
    <source>
        <dbReference type="Pfam" id="PF14016"/>
    </source>
</evidence>
<sequence>MGKNSSLLVSMGLAAVVLAGCGQGGGNAGPSPSSTPTPAPTASTPGGTGSSDGSSGGTSGSTSGAGSGNGGASNAGLTNCTVGKGLKVTVASGDGGAAGHVGYYLRFTNTTKQSCYLWGSPGVSFVAGDKGTQVGPAAVRQPKAKGHKVTIPAGGYAISTLVITSNGPLQPCNLVQVRGLRIYPPDDYGAAFVAMSQQVCSNPKQSQLQVDTVH</sequence>
<feature type="chain" id="PRO_5047159466" description="DUF4232 domain-containing protein" evidence="2">
    <location>
        <begin position="20"/>
        <end position="214"/>
    </location>
</feature>
<gene>
    <name evidence="4" type="ORF">GCM10009765_03810</name>
</gene>
<comment type="caution">
    <text evidence="4">The sequence shown here is derived from an EMBL/GenBank/DDBJ whole genome shotgun (WGS) entry which is preliminary data.</text>
</comment>
<name>A0ABN2FRI9_9ACTN</name>
<evidence type="ECO:0000256" key="2">
    <source>
        <dbReference type="SAM" id="SignalP"/>
    </source>
</evidence>
<reference evidence="4 5" key="1">
    <citation type="journal article" date="2019" name="Int. J. Syst. Evol. Microbiol.">
        <title>The Global Catalogue of Microorganisms (GCM) 10K type strain sequencing project: providing services to taxonomists for standard genome sequencing and annotation.</title>
        <authorList>
            <consortium name="The Broad Institute Genomics Platform"/>
            <consortium name="The Broad Institute Genome Sequencing Center for Infectious Disease"/>
            <person name="Wu L."/>
            <person name="Ma J."/>
        </authorList>
    </citation>
    <scope>NUCLEOTIDE SEQUENCE [LARGE SCALE GENOMIC DNA]</scope>
    <source>
        <strain evidence="4 5">JCM 14718</strain>
    </source>
</reference>
<feature type="signal peptide" evidence="2">
    <location>
        <begin position="1"/>
        <end position="19"/>
    </location>
</feature>
<dbReference type="EMBL" id="BAAANY010000001">
    <property type="protein sequence ID" value="GAA1657527.1"/>
    <property type="molecule type" value="Genomic_DNA"/>
</dbReference>
<feature type="compositionally biased region" description="Gly residues" evidence="1">
    <location>
        <begin position="46"/>
        <end position="70"/>
    </location>
</feature>